<dbReference type="RefSeq" id="WP_067759353.1">
    <property type="nucleotide sequence ID" value="NZ_LT907988.1"/>
</dbReference>
<protein>
    <submittedName>
        <fullName evidence="1">Phage protein</fullName>
    </submittedName>
</protein>
<name>A0A1C3K819_9BURK</name>
<sequence length="111" mass="11861">MKLYLAGPMTGHPDLNFPAFHEMAARLRGLGHEIINPAEINTNPGAAWTDCMRADIAQLVTCEGVVTLPGWERSRGARIEVMLAGELGMSVLDAARLVGDVVPRAPAEVLA</sequence>
<evidence type="ECO:0000313" key="3">
    <source>
        <dbReference type="Proteomes" id="UP000078558"/>
    </source>
</evidence>
<dbReference type="EMBL" id="FLRC01000054">
    <property type="protein sequence ID" value="SBT27558.1"/>
    <property type="molecule type" value="Genomic_DNA"/>
</dbReference>
<dbReference type="EMBL" id="LT907988">
    <property type="protein sequence ID" value="SOE48078.1"/>
    <property type="molecule type" value="Genomic_DNA"/>
</dbReference>
<keyword evidence="3" id="KW-1185">Reference proteome</keyword>
<evidence type="ECO:0000313" key="1">
    <source>
        <dbReference type="EMBL" id="SBT27558.1"/>
    </source>
</evidence>
<dbReference type="Proteomes" id="UP000078558">
    <property type="component" value="Chromosome I"/>
</dbReference>
<gene>
    <name evidence="1" type="ORF">ODI_02460</name>
    <name evidence="2" type="ORF">ODI_R1221</name>
</gene>
<dbReference type="KEGG" id="odi:ODI_R1221"/>
<dbReference type="AlphaFoldDB" id="A0A1C3K819"/>
<proteinExistence type="predicted"/>
<dbReference type="Gene3D" id="3.40.50.10400">
    <property type="entry name" value="Hypothetical protein PA1492"/>
    <property type="match status" value="1"/>
</dbReference>
<dbReference type="STRING" id="1851544.ODI_02460"/>
<dbReference type="InterPro" id="IPR025518">
    <property type="entry name" value="DUF4406"/>
</dbReference>
<organism evidence="1 3">
    <name type="scientific">Orrella dioscoreae</name>
    <dbReference type="NCBI Taxonomy" id="1851544"/>
    <lineage>
        <taxon>Bacteria</taxon>
        <taxon>Pseudomonadati</taxon>
        <taxon>Pseudomonadota</taxon>
        <taxon>Betaproteobacteria</taxon>
        <taxon>Burkholderiales</taxon>
        <taxon>Alcaligenaceae</taxon>
        <taxon>Orrella</taxon>
    </lineage>
</organism>
<reference evidence="2 3" key="2">
    <citation type="submission" date="2017-08" db="EMBL/GenBank/DDBJ databases">
        <authorList>
            <person name="de Groot N.N."/>
        </authorList>
    </citation>
    <scope>NUCLEOTIDE SEQUENCE [LARGE SCALE GENOMIC DNA]</scope>
    <source>
        <strain evidence="2">Orrdi1</strain>
    </source>
</reference>
<dbReference type="Pfam" id="PF14359">
    <property type="entry name" value="DUF4406"/>
    <property type="match status" value="1"/>
</dbReference>
<dbReference type="SUPFAM" id="SSF52309">
    <property type="entry name" value="N-(deoxy)ribosyltransferase-like"/>
    <property type="match status" value="1"/>
</dbReference>
<evidence type="ECO:0000313" key="2">
    <source>
        <dbReference type="EMBL" id="SOE48078.1"/>
    </source>
</evidence>
<dbReference type="OrthoDB" id="2376767at2"/>
<accession>A0A1C3K819</accession>
<reference evidence="1 3" key="1">
    <citation type="submission" date="2016-06" db="EMBL/GenBank/DDBJ databases">
        <authorList>
            <person name="Kjaerup R.B."/>
            <person name="Dalgaard T.S."/>
            <person name="Juul-Madsen H.R."/>
        </authorList>
    </citation>
    <scope>NUCLEOTIDE SEQUENCE [LARGE SCALE GENOMIC DNA]</scope>
    <source>
        <strain evidence="1">Orrdi1</strain>
    </source>
</reference>